<feature type="region of interest" description="Disordered" evidence="1">
    <location>
        <begin position="88"/>
        <end position="109"/>
    </location>
</feature>
<accession>A0AAD8T1N2</accession>
<keyword evidence="3" id="KW-1185">Reference proteome</keyword>
<comment type="caution">
    <text evidence="2">The sequence shown here is derived from an EMBL/GenBank/DDBJ whole genome shotgun (WGS) entry which is preliminary data.</text>
</comment>
<evidence type="ECO:0000313" key="3">
    <source>
        <dbReference type="Proteomes" id="UP001231189"/>
    </source>
</evidence>
<organism evidence="2 3">
    <name type="scientific">Lolium multiflorum</name>
    <name type="common">Italian ryegrass</name>
    <name type="synonym">Lolium perenne subsp. multiflorum</name>
    <dbReference type="NCBI Taxonomy" id="4521"/>
    <lineage>
        <taxon>Eukaryota</taxon>
        <taxon>Viridiplantae</taxon>
        <taxon>Streptophyta</taxon>
        <taxon>Embryophyta</taxon>
        <taxon>Tracheophyta</taxon>
        <taxon>Spermatophyta</taxon>
        <taxon>Magnoliopsida</taxon>
        <taxon>Liliopsida</taxon>
        <taxon>Poales</taxon>
        <taxon>Poaceae</taxon>
        <taxon>BOP clade</taxon>
        <taxon>Pooideae</taxon>
        <taxon>Poodae</taxon>
        <taxon>Poeae</taxon>
        <taxon>Poeae Chloroplast Group 2 (Poeae type)</taxon>
        <taxon>Loliodinae</taxon>
        <taxon>Loliinae</taxon>
        <taxon>Lolium</taxon>
    </lineage>
</organism>
<dbReference type="Proteomes" id="UP001231189">
    <property type="component" value="Unassembled WGS sequence"/>
</dbReference>
<evidence type="ECO:0000256" key="1">
    <source>
        <dbReference type="SAM" id="MobiDB-lite"/>
    </source>
</evidence>
<dbReference type="EMBL" id="JAUUTY010000003">
    <property type="protein sequence ID" value="KAK1667850.1"/>
    <property type="molecule type" value="Genomic_DNA"/>
</dbReference>
<evidence type="ECO:0000313" key="2">
    <source>
        <dbReference type="EMBL" id="KAK1667850.1"/>
    </source>
</evidence>
<reference evidence="2" key="1">
    <citation type="submission" date="2023-07" db="EMBL/GenBank/DDBJ databases">
        <title>A chromosome-level genome assembly of Lolium multiflorum.</title>
        <authorList>
            <person name="Chen Y."/>
            <person name="Copetti D."/>
            <person name="Kolliker R."/>
            <person name="Studer B."/>
        </authorList>
    </citation>
    <scope>NUCLEOTIDE SEQUENCE</scope>
    <source>
        <strain evidence="2">02402/16</strain>
        <tissue evidence="2">Leaf</tissue>
    </source>
</reference>
<sequence>MGNCNCFKSQRAAASWVDDDEWVVDVEEEGNSAAAEKVDQRVEVKIRVTKRQVQELLQKAGLDGMGAWTEQVLAELINSGTVCCDQPEARGHWRPSLQSISEGEEAHFS</sequence>
<dbReference type="AlphaFoldDB" id="A0AAD8T1N2"/>
<dbReference type="PANTHER" id="PTHR33647">
    <property type="entry name" value="OS01G0793900 PROTEIN"/>
    <property type="match status" value="1"/>
</dbReference>
<dbReference type="PANTHER" id="PTHR33647:SF5">
    <property type="entry name" value="OS01G0793900 PROTEIN"/>
    <property type="match status" value="1"/>
</dbReference>
<name>A0AAD8T1N2_LOLMU</name>
<gene>
    <name evidence="2" type="ORF">QYE76_056009</name>
</gene>
<protein>
    <submittedName>
        <fullName evidence="2">Uncharacterized protein</fullName>
    </submittedName>
</protein>
<proteinExistence type="predicted"/>